<protein>
    <submittedName>
        <fullName evidence="1">Uncharacterized protein</fullName>
    </submittedName>
</protein>
<reference evidence="1 2" key="1">
    <citation type="submission" date="2016-10" db="EMBL/GenBank/DDBJ databases">
        <authorList>
            <person name="de Groot N.N."/>
        </authorList>
    </citation>
    <scope>NUCLEOTIDE SEQUENCE [LARGE SCALE GENOMIC DNA]</scope>
    <source>
        <strain evidence="1 2">LMG 24775</strain>
    </source>
</reference>
<dbReference type="Proteomes" id="UP000183417">
    <property type="component" value="Unassembled WGS sequence"/>
</dbReference>
<evidence type="ECO:0000313" key="2">
    <source>
        <dbReference type="Proteomes" id="UP000183417"/>
    </source>
</evidence>
<gene>
    <name evidence="1" type="ORF">SAMN05421547_104188</name>
</gene>
<dbReference type="AlphaFoldDB" id="A0A1H3JD46"/>
<accession>A0A1H3JD46</accession>
<dbReference type="EMBL" id="FNPE01000004">
    <property type="protein sequence ID" value="SDY37455.1"/>
    <property type="molecule type" value="Genomic_DNA"/>
</dbReference>
<evidence type="ECO:0000313" key="1">
    <source>
        <dbReference type="EMBL" id="SDY37455.1"/>
    </source>
</evidence>
<organism evidence="1 2">
    <name type="scientific">Delftia lacustris</name>
    <dbReference type="NCBI Taxonomy" id="558537"/>
    <lineage>
        <taxon>Bacteria</taxon>
        <taxon>Pseudomonadati</taxon>
        <taxon>Pseudomonadota</taxon>
        <taxon>Betaproteobacteria</taxon>
        <taxon>Burkholderiales</taxon>
        <taxon>Comamonadaceae</taxon>
        <taxon>Delftia</taxon>
    </lineage>
</organism>
<proteinExistence type="predicted"/>
<sequence>MLAAAAMVLPKSSICSHVKGKSMNEIARVGVDLAKRVI</sequence>
<name>A0A1H3JD46_9BURK</name>